<evidence type="ECO:0000313" key="1">
    <source>
        <dbReference type="EMBL" id="MEB6856054.1"/>
    </source>
</evidence>
<accession>A0ABU6EAF0</accession>
<sequence length="57" mass="6290">MDDGAVYKITGTWNGKPFEKLMQAECELDAEATVIFWANLCGAHADNLSVEYHSAIN</sequence>
<evidence type="ECO:0000313" key="2">
    <source>
        <dbReference type="Proteomes" id="UP001332939"/>
    </source>
</evidence>
<reference evidence="1 2" key="1">
    <citation type="submission" date="2022-05" db="EMBL/GenBank/DDBJ databases">
        <title>Whole genome sequences of Escherichia coli of fish isolates collected from Assam, India.</title>
        <authorList>
            <person name="Sudha S."/>
            <person name="Muneeb K.H."/>
            <person name="Rakshit O."/>
            <person name="Mendem S.K."/>
            <person name="Raisen C."/>
            <person name="Holmes M.A."/>
            <person name="Shome B.R."/>
            <person name="Sivaraman G.K."/>
        </authorList>
    </citation>
    <scope>NUCLEOTIDE SEQUENCE [LARGE SCALE GENOMIC DNA]</scope>
    <source>
        <strain evidence="1 2">278</strain>
    </source>
</reference>
<dbReference type="Proteomes" id="UP001332939">
    <property type="component" value="Unassembled WGS sequence"/>
</dbReference>
<evidence type="ECO:0008006" key="3">
    <source>
        <dbReference type="Google" id="ProtNLM"/>
    </source>
</evidence>
<proteinExistence type="predicted"/>
<organism evidence="1 2">
    <name type="scientific">Proteus cibi</name>
    <dbReference type="NCBI Taxonomy" id="2050966"/>
    <lineage>
        <taxon>Bacteria</taxon>
        <taxon>Pseudomonadati</taxon>
        <taxon>Pseudomonadota</taxon>
        <taxon>Gammaproteobacteria</taxon>
        <taxon>Enterobacterales</taxon>
        <taxon>Morganellaceae</taxon>
        <taxon>Proteus</taxon>
    </lineage>
</organism>
<protein>
    <recommendedName>
        <fullName evidence="3">Phage protein</fullName>
    </recommendedName>
</protein>
<keyword evidence="2" id="KW-1185">Reference proteome</keyword>
<dbReference type="EMBL" id="JAMZOO010000001">
    <property type="protein sequence ID" value="MEB6856054.1"/>
    <property type="molecule type" value="Genomic_DNA"/>
</dbReference>
<name>A0ABU6EAF0_9GAMM</name>
<dbReference type="RefSeq" id="WP_175437864.1">
    <property type="nucleotide sequence ID" value="NZ_JAMZOO010000001.1"/>
</dbReference>
<comment type="caution">
    <text evidence="1">The sequence shown here is derived from an EMBL/GenBank/DDBJ whole genome shotgun (WGS) entry which is preliminary data.</text>
</comment>
<gene>
    <name evidence="1" type="ORF">NA736_03285</name>
</gene>